<dbReference type="SMART" id="SM01274">
    <property type="entry name" value="malic"/>
    <property type="match status" value="1"/>
</dbReference>
<dbReference type="PANTHER" id="PTHR23406:SF27">
    <property type="entry name" value="NAD-DEPENDENT MALIC ENZYME, MITOCHONDRIAL"/>
    <property type="match status" value="1"/>
</dbReference>
<evidence type="ECO:0000256" key="3">
    <source>
        <dbReference type="ARBA" id="ARBA00022723"/>
    </source>
</evidence>
<dbReference type="PIRSF" id="PIRSF000106">
    <property type="entry name" value="ME"/>
    <property type="match status" value="1"/>
</dbReference>
<dbReference type="Pfam" id="PF03949">
    <property type="entry name" value="Malic_M"/>
    <property type="match status" value="1"/>
</dbReference>
<proteinExistence type="inferred from homology"/>
<dbReference type="Gene3D" id="6.20.310.10">
    <property type="match status" value="1"/>
</dbReference>
<evidence type="ECO:0000256" key="1">
    <source>
        <dbReference type="ARBA" id="ARBA00001936"/>
    </source>
</evidence>
<evidence type="ECO:0000256" key="8">
    <source>
        <dbReference type="RuleBase" id="RU003426"/>
    </source>
</evidence>
<dbReference type="Gene3D" id="3.40.50.10380">
    <property type="entry name" value="Malic enzyme, N-terminal domain"/>
    <property type="match status" value="1"/>
</dbReference>
<comment type="cofactor">
    <cofactor evidence="1">
        <name>Mn(2+)</name>
        <dbReference type="ChEBI" id="CHEBI:29035"/>
    </cofactor>
</comment>
<evidence type="ECO:0000256" key="4">
    <source>
        <dbReference type="ARBA" id="ARBA00023002"/>
    </source>
</evidence>
<gene>
    <name evidence="11" type="primary">ME2</name>
</gene>
<evidence type="ECO:0000313" key="11">
    <source>
        <dbReference type="Ensembl" id="ENSOABP00000055586.2"/>
    </source>
</evidence>
<dbReference type="Proteomes" id="UP000472276">
    <property type="component" value="Unassembled WGS sequence"/>
</dbReference>
<reference evidence="11" key="1">
    <citation type="submission" date="2025-08" db="UniProtKB">
        <authorList>
            <consortium name="Ensembl"/>
        </authorList>
    </citation>
    <scope>IDENTIFICATION</scope>
</reference>
<accession>A0A668VU14</accession>
<dbReference type="InterPro" id="IPR036291">
    <property type="entry name" value="NAD(P)-bd_dom_sf"/>
</dbReference>
<dbReference type="OMA" id="ANYDTAN"/>
<organism evidence="11 12">
    <name type="scientific">Oreochromis aureus</name>
    <name type="common">Israeli tilapia</name>
    <name type="synonym">Chromis aureus</name>
    <dbReference type="NCBI Taxonomy" id="47969"/>
    <lineage>
        <taxon>Eukaryota</taxon>
        <taxon>Metazoa</taxon>
        <taxon>Chordata</taxon>
        <taxon>Craniata</taxon>
        <taxon>Vertebrata</taxon>
        <taxon>Euteleostomi</taxon>
        <taxon>Actinopterygii</taxon>
        <taxon>Neopterygii</taxon>
        <taxon>Teleostei</taxon>
        <taxon>Neoteleostei</taxon>
        <taxon>Acanthomorphata</taxon>
        <taxon>Ovalentaria</taxon>
        <taxon>Cichlomorphae</taxon>
        <taxon>Cichliformes</taxon>
        <taxon>Cichlidae</taxon>
        <taxon>African cichlids</taxon>
        <taxon>Pseudocrenilabrinae</taxon>
        <taxon>Oreochromini</taxon>
        <taxon>Oreochromis</taxon>
    </lineage>
</organism>
<feature type="binding site" evidence="6">
    <location>
        <position position="410"/>
    </location>
    <ligand>
        <name>(S)-malate</name>
        <dbReference type="ChEBI" id="CHEBI:15589"/>
    </ligand>
</feature>
<dbReference type="InterPro" id="IPR046346">
    <property type="entry name" value="Aminoacid_DH-like_N_sf"/>
</dbReference>
<feature type="active site" description="Proton acceptor" evidence="5">
    <location>
        <position position="175"/>
    </location>
</feature>
<evidence type="ECO:0000256" key="2">
    <source>
        <dbReference type="ARBA" id="ARBA00008785"/>
    </source>
</evidence>
<dbReference type="GO" id="GO:0006108">
    <property type="term" value="P:malate metabolic process"/>
    <property type="evidence" value="ECO:0007669"/>
    <property type="project" value="TreeGrafter"/>
</dbReference>
<dbReference type="GO" id="GO:0051287">
    <property type="term" value="F:NAD binding"/>
    <property type="evidence" value="ECO:0007669"/>
    <property type="project" value="InterPro"/>
</dbReference>
<dbReference type="InterPro" id="IPR012301">
    <property type="entry name" value="Malic_N_dom"/>
</dbReference>
<evidence type="ECO:0000256" key="7">
    <source>
        <dbReference type="PIRSR" id="PIRSR000106-3"/>
    </source>
</evidence>
<dbReference type="PROSITE" id="PS00331">
    <property type="entry name" value="MALIC_ENZYMES"/>
    <property type="match status" value="1"/>
</dbReference>
<evidence type="ECO:0000313" key="12">
    <source>
        <dbReference type="Proteomes" id="UP000472276"/>
    </source>
</evidence>
<keyword evidence="12" id="KW-1185">Reference proteome</keyword>
<dbReference type="AlphaFoldDB" id="A0A668VU14"/>
<name>A0A668VU14_OREAU</name>
<dbReference type="PANTHER" id="PTHR23406">
    <property type="entry name" value="MALIC ENZYME-RELATED"/>
    <property type="match status" value="1"/>
</dbReference>
<feature type="binding site" evidence="7">
    <location>
        <position position="247"/>
    </location>
    <ligand>
        <name>a divalent metal cation</name>
        <dbReference type="ChEBI" id="CHEBI:60240"/>
    </ligand>
</feature>
<dbReference type="GO" id="GO:0046872">
    <property type="term" value="F:metal ion binding"/>
    <property type="evidence" value="ECO:0007669"/>
    <property type="project" value="UniProtKB-KW"/>
</dbReference>
<evidence type="ECO:0000259" key="9">
    <source>
        <dbReference type="SMART" id="SM00919"/>
    </source>
</evidence>
<feature type="domain" description="Malic enzyme NAD-binding" evidence="9">
    <location>
        <begin position="272"/>
        <end position="513"/>
    </location>
</feature>
<dbReference type="SMART" id="SM00919">
    <property type="entry name" value="Malic_M"/>
    <property type="match status" value="1"/>
</dbReference>
<evidence type="ECO:0000256" key="5">
    <source>
        <dbReference type="PIRSR" id="PIRSR000106-1"/>
    </source>
</evidence>
<keyword evidence="3 7" id="KW-0479">Metal-binding</keyword>
<dbReference type="SUPFAM" id="SSF53223">
    <property type="entry name" value="Aminoacid dehydrogenase-like, N-terminal domain"/>
    <property type="match status" value="1"/>
</dbReference>
<feature type="binding site" evidence="7">
    <location>
        <position position="248"/>
    </location>
    <ligand>
        <name>a divalent metal cation</name>
        <dbReference type="ChEBI" id="CHEBI:60240"/>
    </ligand>
</feature>
<sequence>MLSRLRTTWSLRPCVSLCRWVHTKEKGKPLMLSPRTNKILGIHGLLPPKVETQEIQALRFQKNLKKLHDPLEKYIYLMGIQERNEKLFYRVLMEDIEALMPIVYTPTVGLACTQYGHIFRRPKGLFISILDRGHIRSILDNWPDTNVAVVVVTDGERILGLGDLGVYGMGIPVGKLCLYTACAGIRPEKCLPVVIDVGTDNETLLKDPFYMGLYQKRDRSQAYDDLIDEFMEAVVDKYGQDTLIQFEDFGNHNAFRFLRKYREKYCTFNDDIQGTASVALAGLLAAQRAVGKPITEHRVLFLGAGEAALGIANLIVMAMMETGMTQAEARKKIWMYDKDGLLVKVSETDSNQEAFIHESPGDVQSFLDAVNAIKPTAIIGVAGAGRLFTHDVIKAMGTLNERPIIFALSNPTNKAECTAEEAYTLTDGRCLFASGSPFGPVTLSDGRVLTPGQGNNAYIFPGVGLAVILSGVRHISDTVFLEAAKVVEYLYAKGMAFHYPEPVDKDAFVRATVWKTDYESFLPDTYDWPGVNFSPKSI</sequence>
<dbReference type="CDD" id="cd05312">
    <property type="entry name" value="NAD_bind_1_malic_enz"/>
    <property type="match status" value="1"/>
</dbReference>
<dbReference type="PRINTS" id="PR00072">
    <property type="entry name" value="MALOXRDTASE"/>
</dbReference>
<evidence type="ECO:0000259" key="10">
    <source>
        <dbReference type="SMART" id="SM01274"/>
    </source>
</evidence>
<dbReference type="Gene3D" id="3.40.50.720">
    <property type="entry name" value="NAD(P)-binding Rossmann-like Domain"/>
    <property type="match status" value="1"/>
</dbReference>
<dbReference type="InterPro" id="IPR001891">
    <property type="entry name" value="Malic_OxRdtase"/>
</dbReference>
<protein>
    <recommendedName>
        <fullName evidence="8">Malic enzyme</fullName>
    </recommendedName>
</protein>
<dbReference type="Pfam" id="PF00390">
    <property type="entry name" value="malic"/>
    <property type="match status" value="1"/>
</dbReference>
<evidence type="ECO:0000256" key="6">
    <source>
        <dbReference type="PIRSR" id="PIRSR000106-2"/>
    </source>
</evidence>
<feature type="domain" description="Malic enzyme N-terminal" evidence="10">
    <location>
        <begin position="81"/>
        <end position="262"/>
    </location>
</feature>
<dbReference type="FunFam" id="3.40.50.10380:FF:000004">
    <property type="entry name" value="Malic enzyme"/>
    <property type="match status" value="1"/>
</dbReference>
<feature type="active site" description="Proton donor" evidence="5">
    <location>
        <position position="104"/>
    </location>
</feature>
<feature type="binding site" evidence="7">
    <location>
        <position position="271"/>
    </location>
    <ligand>
        <name>a divalent metal cation</name>
        <dbReference type="ChEBI" id="CHEBI:60240"/>
    </ligand>
</feature>
<dbReference type="InterPro" id="IPR012302">
    <property type="entry name" value="Malic_NAD-bd"/>
</dbReference>
<dbReference type="NCBIfam" id="NF010052">
    <property type="entry name" value="PRK13529.1"/>
    <property type="match status" value="1"/>
</dbReference>
<reference evidence="11" key="2">
    <citation type="submission" date="2025-09" db="UniProtKB">
        <authorList>
            <consortium name="Ensembl"/>
        </authorList>
    </citation>
    <scope>IDENTIFICATION</scope>
</reference>
<dbReference type="SUPFAM" id="SSF51735">
    <property type="entry name" value="NAD(P)-binding Rossmann-fold domains"/>
    <property type="match status" value="1"/>
</dbReference>
<comment type="similarity">
    <text evidence="2 8">Belongs to the malic enzymes family.</text>
</comment>
<dbReference type="Ensembl" id="ENSOABT00000056992.2">
    <property type="protein sequence ID" value="ENSOABP00000055586.2"/>
    <property type="gene ID" value="ENSOABG00000023826.2"/>
</dbReference>
<feature type="binding site" evidence="6">
    <location>
        <position position="157"/>
    </location>
    <ligand>
        <name>(S)-malate</name>
        <dbReference type="ChEBI" id="CHEBI:15589"/>
    </ligand>
</feature>
<dbReference type="GO" id="GO:0004473">
    <property type="term" value="F:malate dehydrogenase (decarboxylating) (NADP+) activity"/>
    <property type="evidence" value="ECO:0007669"/>
    <property type="project" value="TreeGrafter"/>
</dbReference>
<dbReference type="FunFam" id="3.40.50.720:FF:000060">
    <property type="entry name" value="Malic enzyme"/>
    <property type="match status" value="1"/>
</dbReference>
<dbReference type="GO" id="GO:0005739">
    <property type="term" value="C:mitochondrion"/>
    <property type="evidence" value="ECO:0007669"/>
    <property type="project" value="TreeGrafter"/>
</dbReference>
<dbReference type="InterPro" id="IPR037062">
    <property type="entry name" value="Malic_N_dom_sf"/>
</dbReference>
<keyword evidence="4 8" id="KW-0560">Oxidoreductase</keyword>
<dbReference type="InterPro" id="IPR015884">
    <property type="entry name" value="Malic_enzyme_CS"/>
</dbReference>
<feature type="binding site" evidence="6">
    <location>
        <position position="455"/>
    </location>
    <ligand>
        <name>(S)-malate</name>
        <dbReference type="ChEBI" id="CHEBI:15589"/>
    </ligand>
</feature>
<comment type="cofactor">
    <cofactor evidence="7">
        <name>Mg(2+)</name>
        <dbReference type="ChEBI" id="CHEBI:18420"/>
    </cofactor>
    <cofactor evidence="7">
        <name>Mn(2+)</name>
        <dbReference type="ChEBI" id="CHEBI:29035"/>
    </cofactor>
    <text evidence="7">Divalent metal cations. Prefers magnesium or manganese.</text>
</comment>